<sequence>RSISVGTNHSSFSELCPVLSPSHPVPPHPAPPGPVPPRPVLSRPAPPCPARSHPVLSRPVLPRPVPPGPIPSCPVPSRPVLSRPAPPCPARSCPAPSHLVLPRPISSCPVPSRPVLSCPAPSRPARSRPVLSAAAMVDAAAAEQFLDANPQFAKQYYDMNFRPKVISDLLDNNRKAAVDVSKFHELTMVEESEVLFDLVRDIQDNLNMEKCLFNLMRHLSFMMRADRMSLFMFRQRNGVAELATRLFNVHKDAEFEESLVPPESEIVYPLDIGIVGHVASSKKMVNIPDVSQSPHFSGFVDELTEYQTKNVLAVPIMNGKDMVAVMMATNKLDGQSFTAKDEETFNKYLNFANLLLRVFHLSYLHNCETRRGQVLLWSASKVFEELTDIERQFHKALYTVRAFLNCDRYSVGLLDMTKTKEFFDLWPVLMGEVPPYDGPKTPDGREIIFYKLIDYILHGKEDIKVIPNPPADHWCLVSGLPNYVAETGLICNIMNAAEDEFFSFQKEPLDESGWVVKNVLSLPIVNKKEEIVGVATFYNRKDGKPFDEMDETLMESLTQFLGWSMLNPDTYDKMNKLENRKDIFQDMVMYHVKCRKDEIQNVLNTRERWGKEPDECEEEELQEILSEVLPSSKKSEIFEFHFCDFEHSELDLVKCGIKMYYELKVVDKFHIPREVLVRFMYSLSKGYRRITYHNWRHGFNVGQTMFTLLMTGDLKRYYTDLECMAMVTAGFCHDIDHRGTNNLYQMNIKDCLEVWTFTPTDSIKDCLEVWTFTPTDSIKDCLEVWTFTPTDSIKVCLEVWTFTPTDSIKDCLEVWTFTPTDSIKVCLEVWTFTPTDSIKDCLEVWTFTPTDSIKVCLEVWTFTPTDSIKDCLEVWTFTPTDSIKDCLEVWTFTPPDSIKVCLEVWTFTPTDRIKDCLEVWTFTPTDRIKDCLEVWTFTPPDSLFYTLT</sequence>
<dbReference type="EMBL" id="RHFK02000022">
    <property type="protein sequence ID" value="TWW55475.1"/>
    <property type="molecule type" value="Genomic_DNA"/>
</dbReference>
<dbReference type="GO" id="GO:0007165">
    <property type="term" value="P:signal transduction"/>
    <property type="evidence" value="ECO:0007669"/>
    <property type="project" value="InterPro"/>
</dbReference>
<evidence type="ECO:0000313" key="10">
    <source>
        <dbReference type="Proteomes" id="UP000324091"/>
    </source>
</evidence>
<gene>
    <name evidence="9" type="ORF">D4764_09G0005240</name>
</gene>
<evidence type="ECO:0000313" key="9">
    <source>
        <dbReference type="EMBL" id="TWW55475.1"/>
    </source>
</evidence>
<keyword evidence="3 6" id="KW-0378">Hydrolase</keyword>
<keyword evidence="10" id="KW-1185">Reference proteome</keyword>
<evidence type="ECO:0000256" key="6">
    <source>
        <dbReference type="RuleBase" id="RU363067"/>
    </source>
</evidence>
<feature type="domain" description="PDEase" evidence="8">
    <location>
        <begin position="617"/>
        <end position="747"/>
    </location>
</feature>
<comment type="caution">
    <text evidence="9">The sequence shown here is derived from an EMBL/GenBank/DDBJ whole genome shotgun (WGS) entry which is preliminary data.</text>
</comment>
<dbReference type="InterPro" id="IPR003607">
    <property type="entry name" value="HD/PDEase_dom"/>
</dbReference>
<keyword evidence="1" id="KW-0140">cGMP</keyword>
<evidence type="ECO:0000256" key="5">
    <source>
        <dbReference type="PIRSR" id="PIRSR623088-3"/>
    </source>
</evidence>
<dbReference type="CDD" id="cd00077">
    <property type="entry name" value="HDc"/>
    <property type="match status" value="1"/>
</dbReference>
<dbReference type="InterPro" id="IPR003018">
    <property type="entry name" value="GAF"/>
</dbReference>
<feature type="non-terminal residue" evidence="9">
    <location>
        <position position="1"/>
    </location>
</feature>
<evidence type="ECO:0000256" key="2">
    <source>
        <dbReference type="ARBA" id="ARBA00022723"/>
    </source>
</evidence>
<protein>
    <recommendedName>
        <fullName evidence="6">Phosphodiesterase</fullName>
        <ecNumber evidence="6">3.1.4.-</ecNumber>
    </recommendedName>
</protein>
<comment type="cofactor">
    <cofactor evidence="6">
        <name>a divalent metal cation</name>
        <dbReference type="ChEBI" id="CHEBI:60240"/>
    </cofactor>
    <text evidence="6">Binds 2 divalent metal cations per subunit. Site 1 may preferentially bind zinc ions, while site 2 has a preference for magnesium and/or manganese ions.</text>
</comment>
<dbReference type="FunFam" id="3.30.450.40:FF:000001">
    <property type="entry name" value="Phosphodiesterase"/>
    <property type="match status" value="1"/>
</dbReference>
<evidence type="ECO:0000259" key="8">
    <source>
        <dbReference type="PROSITE" id="PS51845"/>
    </source>
</evidence>
<feature type="binding site" evidence="5">
    <location>
        <position position="734"/>
    </location>
    <ligand>
        <name>Zn(2+)</name>
        <dbReference type="ChEBI" id="CHEBI:29105"/>
        <label>2</label>
    </ligand>
</feature>
<dbReference type="InterPro" id="IPR036971">
    <property type="entry name" value="PDEase_catalytic_dom_sf"/>
</dbReference>
<dbReference type="PROSITE" id="PS51845">
    <property type="entry name" value="PDEASE_I_2"/>
    <property type="match status" value="1"/>
</dbReference>
<organism evidence="9 10">
    <name type="scientific">Takifugu flavidus</name>
    <name type="common">sansaifugu</name>
    <dbReference type="NCBI Taxonomy" id="433684"/>
    <lineage>
        <taxon>Eukaryota</taxon>
        <taxon>Metazoa</taxon>
        <taxon>Chordata</taxon>
        <taxon>Craniata</taxon>
        <taxon>Vertebrata</taxon>
        <taxon>Euteleostomi</taxon>
        <taxon>Actinopterygii</taxon>
        <taxon>Neopterygii</taxon>
        <taxon>Teleostei</taxon>
        <taxon>Neoteleostei</taxon>
        <taxon>Acanthomorphata</taxon>
        <taxon>Eupercaria</taxon>
        <taxon>Tetraodontiformes</taxon>
        <taxon>Tetradontoidea</taxon>
        <taxon>Tetraodontidae</taxon>
        <taxon>Takifugu</taxon>
    </lineage>
</organism>
<dbReference type="AlphaFoldDB" id="A0A5C6MLF2"/>
<dbReference type="GO" id="GO:0004114">
    <property type="term" value="F:3',5'-cyclic-nucleotide phosphodiesterase activity"/>
    <property type="evidence" value="ECO:0007669"/>
    <property type="project" value="InterPro"/>
</dbReference>
<feature type="binding site" evidence="5">
    <location>
        <position position="733"/>
    </location>
    <ligand>
        <name>Zn(2+)</name>
        <dbReference type="ChEBI" id="CHEBI:29105"/>
        <label>1</label>
    </ligand>
</feature>
<dbReference type="InterPro" id="IPR023174">
    <property type="entry name" value="PDEase_CS"/>
</dbReference>
<feature type="active site" description="Proton donor" evidence="4">
    <location>
        <position position="693"/>
    </location>
</feature>
<dbReference type="Gene3D" id="1.10.1300.10">
    <property type="entry name" value="3'5'-cyclic nucleotide phosphodiesterase, catalytic domain"/>
    <property type="match status" value="1"/>
</dbReference>
<dbReference type="EC" id="3.1.4.-" evidence="6"/>
<dbReference type="Pfam" id="PF01590">
    <property type="entry name" value="GAF"/>
    <property type="match status" value="2"/>
</dbReference>
<dbReference type="PRINTS" id="PR00387">
    <property type="entry name" value="PDIESTERASE1"/>
</dbReference>
<feature type="binding site" evidence="5">
    <location>
        <position position="697"/>
    </location>
    <ligand>
        <name>Zn(2+)</name>
        <dbReference type="ChEBI" id="CHEBI:29105"/>
        <label>1</label>
    </ligand>
</feature>
<dbReference type="Pfam" id="PF00233">
    <property type="entry name" value="PDEase_I"/>
    <property type="match status" value="1"/>
</dbReference>
<dbReference type="GO" id="GO:0046872">
    <property type="term" value="F:metal ion binding"/>
    <property type="evidence" value="ECO:0007669"/>
    <property type="project" value="UniProtKB-KW"/>
</dbReference>
<evidence type="ECO:0000256" key="4">
    <source>
        <dbReference type="PIRSR" id="PIRSR623088-1"/>
    </source>
</evidence>
<evidence type="ECO:0000256" key="3">
    <source>
        <dbReference type="ARBA" id="ARBA00022801"/>
    </source>
</evidence>
<dbReference type="InterPro" id="IPR023088">
    <property type="entry name" value="PDEase"/>
</dbReference>
<feature type="region of interest" description="Disordered" evidence="7">
    <location>
        <begin position="1"/>
        <end position="63"/>
    </location>
</feature>
<comment type="similarity">
    <text evidence="6">Belongs to the cyclic nucleotide phosphodiesterase family.</text>
</comment>
<dbReference type="SUPFAM" id="SSF55781">
    <property type="entry name" value="GAF domain-like"/>
    <property type="match status" value="2"/>
</dbReference>
<dbReference type="Gene3D" id="3.30.450.40">
    <property type="match status" value="2"/>
</dbReference>
<dbReference type="PANTHER" id="PTHR11347">
    <property type="entry name" value="CYCLIC NUCLEOTIDE PHOSPHODIESTERASE"/>
    <property type="match status" value="1"/>
</dbReference>
<dbReference type="SMART" id="SM00065">
    <property type="entry name" value="GAF"/>
    <property type="match status" value="2"/>
</dbReference>
<keyword evidence="2 5" id="KW-0479">Metal-binding</keyword>
<dbReference type="SUPFAM" id="SSF109604">
    <property type="entry name" value="HD-domain/PDEase-like"/>
    <property type="match status" value="1"/>
</dbReference>
<dbReference type="InterPro" id="IPR002073">
    <property type="entry name" value="PDEase_catalytic_dom"/>
</dbReference>
<evidence type="ECO:0000256" key="7">
    <source>
        <dbReference type="SAM" id="MobiDB-lite"/>
    </source>
</evidence>
<evidence type="ECO:0000256" key="1">
    <source>
        <dbReference type="ARBA" id="ARBA00022535"/>
    </source>
</evidence>
<dbReference type="PROSITE" id="PS00126">
    <property type="entry name" value="PDEASE_I_1"/>
    <property type="match status" value="1"/>
</dbReference>
<feature type="compositionally biased region" description="Pro residues" evidence="7">
    <location>
        <begin position="23"/>
        <end position="49"/>
    </location>
</feature>
<feature type="binding site" evidence="5">
    <location>
        <position position="734"/>
    </location>
    <ligand>
        <name>Zn(2+)</name>
        <dbReference type="ChEBI" id="CHEBI:29105"/>
        <label>1</label>
    </ligand>
</feature>
<dbReference type="InterPro" id="IPR029016">
    <property type="entry name" value="GAF-like_dom_sf"/>
</dbReference>
<dbReference type="FunFam" id="3.30.450.40:FF:000010">
    <property type="entry name" value="Phosphodiesterase"/>
    <property type="match status" value="1"/>
</dbReference>
<feature type="compositionally biased region" description="Polar residues" evidence="7">
    <location>
        <begin position="1"/>
        <end position="13"/>
    </location>
</feature>
<reference evidence="9 10" key="1">
    <citation type="submission" date="2019-04" db="EMBL/GenBank/DDBJ databases">
        <title>Chromosome genome assembly for Takifugu flavidus.</title>
        <authorList>
            <person name="Xiao S."/>
        </authorList>
    </citation>
    <scope>NUCLEOTIDE SEQUENCE [LARGE SCALE GENOMIC DNA]</scope>
    <source>
        <strain evidence="9">HTHZ2018</strain>
        <tissue evidence="9">Muscle</tissue>
    </source>
</reference>
<dbReference type="Proteomes" id="UP000324091">
    <property type="component" value="Chromosome 9"/>
</dbReference>
<name>A0A5C6MLF2_9TELE</name>
<accession>A0A5C6MLF2</accession>
<proteinExistence type="inferred from homology"/>